<proteinExistence type="predicted"/>
<keyword evidence="4" id="KW-1185">Reference proteome</keyword>
<feature type="chain" id="PRO_5020827014" evidence="2">
    <location>
        <begin position="21"/>
        <end position="303"/>
    </location>
</feature>
<gene>
    <name evidence="3" type="ORF">EDC64_103110</name>
</gene>
<organism evidence="3 4">
    <name type="scientific">Aquabacter spiritensis</name>
    <dbReference type="NCBI Taxonomy" id="933073"/>
    <lineage>
        <taxon>Bacteria</taxon>
        <taxon>Pseudomonadati</taxon>
        <taxon>Pseudomonadota</taxon>
        <taxon>Alphaproteobacteria</taxon>
        <taxon>Hyphomicrobiales</taxon>
        <taxon>Xanthobacteraceae</taxon>
        <taxon>Aquabacter</taxon>
    </lineage>
</organism>
<name>A0A4R3M1F7_9HYPH</name>
<evidence type="ECO:0000313" key="3">
    <source>
        <dbReference type="EMBL" id="TCT06009.1"/>
    </source>
</evidence>
<feature type="signal peptide" evidence="2">
    <location>
        <begin position="1"/>
        <end position="20"/>
    </location>
</feature>
<evidence type="ECO:0000256" key="1">
    <source>
        <dbReference type="SAM" id="MobiDB-lite"/>
    </source>
</evidence>
<feature type="compositionally biased region" description="Low complexity" evidence="1">
    <location>
        <begin position="226"/>
        <end position="289"/>
    </location>
</feature>
<dbReference type="EMBL" id="SMAI01000003">
    <property type="protein sequence ID" value="TCT06009.1"/>
    <property type="molecule type" value="Genomic_DNA"/>
</dbReference>
<comment type="caution">
    <text evidence="3">The sequence shown here is derived from an EMBL/GenBank/DDBJ whole genome shotgun (WGS) entry which is preliminary data.</text>
</comment>
<dbReference type="RefSeq" id="WP_165933664.1">
    <property type="nucleotide sequence ID" value="NZ_SMAI01000003.1"/>
</dbReference>
<feature type="region of interest" description="Disordered" evidence="1">
    <location>
        <begin position="211"/>
        <end position="303"/>
    </location>
</feature>
<accession>A0A4R3M1F7</accession>
<evidence type="ECO:0000313" key="4">
    <source>
        <dbReference type="Proteomes" id="UP000294664"/>
    </source>
</evidence>
<evidence type="ECO:0000256" key="2">
    <source>
        <dbReference type="SAM" id="SignalP"/>
    </source>
</evidence>
<sequence length="303" mass="29807">MPMPSVASPLSRLLVPAALAAMLAGCGGNSQGLFGAPGTTVDPAGGGQRISDAAVAGVGGPSVTGPPSLTVGSGPDAIDYSCPMVDVRTGAAAWQVPASGGGLRYQGSISNMARECAIVDRTMTMKVGIEGRVLLGDKGTPGAVNVPIRIAVVQEGPSPKTITTKFFTVPLNIPAAEGQISFSVVEDTISFPLVSAAEIERYVVYVGFDPQGTETRPSRPRPARPAPSASAPAATAPAAARAPAASTPTATAAPAASSSAGQSAAPPAATFGPPPAASTFSAPPDSGTFGPPPATFGPPPASQ</sequence>
<feature type="compositionally biased region" description="Pro residues" evidence="1">
    <location>
        <begin position="290"/>
        <end position="303"/>
    </location>
</feature>
<reference evidence="3 4" key="1">
    <citation type="submission" date="2019-03" db="EMBL/GenBank/DDBJ databases">
        <title>Genomic Encyclopedia of Type Strains, Phase IV (KMG-IV): sequencing the most valuable type-strain genomes for metagenomic binning, comparative biology and taxonomic classification.</title>
        <authorList>
            <person name="Goeker M."/>
        </authorList>
    </citation>
    <scope>NUCLEOTIDE SEQUENCE [LARGE SCALE GENOMIC DNA]</scope>
    <source>
        <strain evidence="3 4">DSM 9035</strain>
    </source>
</reference>
<dbReference type="AlphaFoldDB" id="A0A4R3M1F7"/>
<keyword evidence="2" id="KW-0732">Signal</keyword>
<protein>
    <submittedName>
        <fullName evidence="3">Uncharacterized protein</fullName>
    </submittedName>
</protein>
<dbReference type="Proteomes" id="UP000294664">
    <property type="component" value="Unassembled WGS sequence"/>
</dbReference>